<evidence type="ECO:0000313" key="3">
    <source>
        <dbReference type="Proteomes" id="UP000198226"/>
    </source>
</evidence>
<dbReference type="RefSeq" id="WP_157517687.1">
    <property type="nucleotide sequence ID" value="NZ_LRMV01000306.1"/>
</dbReference>
<name>A0A1C5I1L8_9ACTN</name>
<dbReference type="Gene3D" id="2.120.10.70">
    <property type="entry name" value="Fucose-specific lectin"/>
    <property type="match status" value="1"/>
</dbReference>
<keyword evidence="1" id="KW-0732">Signal</keyword>
<dbReference type="Proteomes" id="UP000198226">
    <property type="component" value="Chromosome I"/>
</dbReference>
<dbReference type="SUPFAM" id="SSF89372">
    <property type="entry name" value="Fucose-specific lectin"/>
    <property type="match status" value="2"/>
</dbReference>
<protein>
    <submittedName>
        <fullName evidence="2">Uncharacterized protein</fullName>
    </submittedName>
</protein>
<sequence length="391" mass="39845">MIPNRIGRRRVVATGMALALVATAVGVPRVPAAQAAPPRATAQAATSQVVGFTVGRDGRFYLASATGVTPFGSTVVAPPDADVSAVRQPDGNAAVFTVGTQGGLVVAVTSSATSAISVYRDGAGNLATPGTRLTAFTAPDGYVYVFFVGVDGAVYGTSYNRVVRPGGGPQRLSATGVAPPGAVLAGSWQSSAPGAFFVGSDGGLRHLGRTNGSWQTSSIGPSGVAAAGSGVAALTDGDVQAYYAGLDGRLWQVTPAGGGLPDPWNRVAVSASGVVPVGARLTVTRPANGPTGVFFADAAGAVRIVTNLAGGWQDSVTTGPGVASPGGPISALTSEDYFFVGWWGRGLWWWLFWWWRRPPPPPPPPLLGETLSIPLGYPIQYGANVSLILYR</sequence>
<dbReference type="EMBL" id="LT607752">
    <property type="protein sequence ID" value="SCG52076.1"/>
    <property type="molecule type" value="Genomic_DNA"/>
</dbReference>
<proteinExistence type="predicted"/>
<evidence type="ECO:0000313" key="2">
    <source>
        <dbReference type="EMBL" id="SCG52076.1"/>
    </source>
</evidence>
<dbReference type="OrthoDB" id="3353953at2"/>
<feature type="chain" id="PRO_5038741406" evidence="1">
    <location>
        <begin position="25"/>
        <end position="391"/>
    </location>
</feature>
<dbReference type="InterPro" id="IPR006311">
    <property type="entry name" value="TAT_signal"/>
</dbReference>
<accession>A0A1C5I1L8</accession>
<feature type="signal peptide" evidence="1">
    <location>
        <begin position="1"/>
        <end position="24"/>
    </location>
</feature>
<organism evidence="2 3">
    <name type="scientific">Micromonospora rifamycinica</name>
    <dbReference type="NCBI Taxonomy" id="291594"/>
    <lineage>
        <taxon>Bacteria</taxon>
        <taxon>Bacillati</taxon>
        <taxon>Actinomycetota</taxon>
        <taxon>Actinomycetes</taxon>
        <taxon>Micromonosporales</taxon>
        <taxon>Micromonosporaceae</taxon>
        <taxon>Micromonospora</taxon>
    </lineage>
</organism>
<dbReference type="AlphaFoldDB" id="A0A1C5I1L8"/>
<keyword evidence="3" id="KW-1185">Reference proteome</keyword>
<evidence type="ECO:0000256" key="1">
    <source>
        <dbReference type="SAM" id="SignalP"/>
    </source>
</evidence>
<dbReference type="PROSITE" id="PS51318">
    <property type="entry name" value="TAT"/>
    <property type="match status" value="1"/>
</dbReference>
<gene>
    <name evidence="2" type="ORF">GA0070623_2000</name>
</gene>
<reference evidence="3" key="1">
    <citation type="submission" date="2016-06" db="EMBL/GenBank/DDBJ databases">
        <authorList>
            <person name="Varghese N."/>
            <person name="Submissions Spin"/>
        </authorList>
    </citation>
    <scope>NUCLEOTIDE SEQUENCE [LARGE SCALE GENOMIC DNA]</scope>
    <source>
        <strain evidence="3">DSM 44983</strain>
    </source>
</reference>